<dbReference type="OrthoDB" id="3862295at2"/>
<reference evidence="5 6" key="1">
    <citation type="submission" date="2016-10" db="EMBL/GenBank/DDBJ databases">
        <authorList>
            <person name="de Groot N.N."/>
        </authorList>
    </citation>
    <scope>NUCLEOTIDE SEQUENCE [LARGE SCALE GENOMIC DNA]</scope>
    <source>
        <strain evidence="5 6">CGMCC 4.5727</strain>
    </source>
</reference>
<dbReference type="GO" id="GO:0016829">
    <property type="term" value="F:lyase activity"/>
    <property type="evidence" value="ECO:0007669"/>
    <property type="project" value="UniProtKB-KW"/>
</dbReference>
<accession>A0A1G8UU29</accession>
<dbReference type="InterPro" id="IPR008397">
    <property type="entry name" value="Alginate_lyase_dom"/>
</dbReference>
<organism evidence="5 6">
    <name type="scientific">Streptomyces indicus</name>
    <dbReference type="NCBI Taxonomy" id="417292"/>
    <lineage>
        <taxon>Bacteria</taxon>
        <taxon>Bacillati</taxon>
        <taxon>Actinomycetota</taxon>
        <taxon>Actinomycetes</taxon>
        <taxon>Kitasatosporales</taxon>
        <taxon>Streptomycetaceae</taxon>
        <taxon>Streptomyces</taxon>
    </lineage>
</organism>
<sequence>MVRPSALVRAVLAAVLLPLLVSTAPAPRTVPLPRPAPAPRPLQHPGAVLDRARLDFVRARVRAGDEPYASAFDAMRASRYASLWYFVQPQTEVVCPPGDRPGKGCVQEREDAIAAYTHALMWVVTRRADHARKALEIMDLWSGTLRSHSGGNSGLQSAWAGSMWARAGEIMRYVYKGWPPENVARFDRMLREVYLQQVAGGSLGRNGNWDLVMADAAAGIGVFLDDRAVLARAVERVRQRVPAYFYLRSDGPHPKSPPGGLVESRAELTRYWFGQERFVDGLAQETCRNFEHVGYAIAATAHVAETARVQGIDLYEDVAERLRAALELHARYQVSEAEAGPEWLCGGQLTLTMGPDAEIALNHLQNRLGLRLPHARRLAGELRPAGTDNLFVAWETLTHGGEPPRTREPVA</sequence>
<keyword evidence="1 3" id="KW-0732">Signal</keyword>
<name>A0A1G8UU29_9ACTN</name>
<evidence type="ECO:0000313" key="6">
    <source>
        <dbReference type="Proteomes" id="UP000199155"/>
    </source>
</evidence>
<keyword evidence="6" id="KW-1185">Reference proteome</keyword>
<evidence type="ECO:0000256" key="3">
    <source>
        <dbReference type="SAM" id="SignalP"/>
    </source>
</evidence>
<dbReference type="Pfam" id="PF05426">
    <property type="entry name" value="Alginate_lyase"/>
    <property type="match status" value="1"/>
</dbReference>
<dbReference type="AlphaFoldDB" id="A0A1G8UU29"/>
<dbReference type="InterPro" id="IPR008929">
    <property type="entry name" value="Chondroitin_lyas"/>
</dbReference>
<feature type="signal peptide" evidence="3">
    <location>
        <begin position="1"/>
        <end position="26"/>
    </location>
</feature>
<keyword evidence="2 5" id="KW-0456">Lyase</keyword>
<protein>
    <submittedName>
        <fullName evidence="5">Alginate lyase</fullName>
    </submittedName>
</protein>
<proteinExistence type="predicted"/>
<dbReference type="SUPFAM" id="SSF48230">
    <property type="entry name" value="Chondroitin AC/alginate lyase"/>
    <property type="match status" value="1"/>
</dbReference>
<evidence type="ECO:0000256" key="2">
    <source>
        <dbReference type="ARBA" id="ARBA00023239"/>
    </source>
</evidence>
<evidence type="ECO:0000259" key="4">
    <source>
        <dbReference type="Pfam" id="PF05426"/>
    </source>
</evidence>
<feature type="chain" id="PRO_5011580614" evidence="3">
    <location>
        <begin position="27"/>
        <end position="411"/>
    </location>
</feature>
<dbReference type="RefSeq" id="WP_093607434.1">
    <property type="nucleotide sequence ID" value="NZ_FNFF01000001.1"/>
</dbReference>
<dbReference type="GO" id="GO:0042597">
    <property type="term" value="C:periplasmic space"/>
    <property type="evidence" value="ECO:0007669"/>
    <property type="project" value="InterPro"/>
</dbReference>
<evidence type="ECO:0000313" key="5">
    <source>
        <dbReference type="EMBL" id="SDJ57164.1"/>
    </source>
</evidence>
<feature type="domain" description="Alginate lyase" evidence="4">
    <location>
        <begin position="111"/>
        <end position="334"/>
    </location>
</feature>
<dbReference type="Proteomes" id="UP000199155">
    <property type="component" value="Unassembled WGS sequence"/>
</dbReference>
<dbReference type="EMBL" id="FNFF01000001">
    <property type="protein sequence ID" value="SDJ57164.1"/>
    <property type="molecule type" value="Genomic_DNA"/>
</dbReference>
<dbReference type="Gene3D" id="1.50.10.100">
    <property type="entry name" value="Chondroitin AC/alginate lyase"/>
    <property type="match status" value="1"/>
</dbReference>
<dbReference type="STRING" id="417292.SAMN05421806_1011060"/>
<evidence type="ECO:0000256" key="1">
    <source>
        <dbReference type="ARBA" id="ARBA00022729"/>
    </source>
</evidence>
<gene>
    <name evidence="5" type="ORF">SAMN05421806_1011060</name>
</gene>